<evidence type="ECO:0000313" key="2">
    <source>
        <dbReference type="EMBL" id="PZW41583.1"/>
    </source>
</evidence>
<organism evidence="2 3">
    <name type="scientific">Mesonia algae</name>
    <dbReference type="NCBI Taxonomy" id="213248"/>
    <lineage>
        <taxon>Bacteria</taxon>
        <taxon>Pseudomonadati</taxon>
        <taxon>Bacteroidota</taxon>
        <taxon>Flavobacteriia</taxon>
        <taxon>Flavobacteriales</taxon>
        <taxon>Flavobacteriaceae</taxon>
        <taxon>Mesonia</taxon>
    </lineage>
</organism>
<proteinExistence type="predicted"/>
<accession>A0A2W7ISE7</accession>
<dbReference type="RefSeq" id="WP_111540587.1">
    <property type="nucleotide sequence ID" value="NZ_QKYV01000003.1"/>
</dbReference>
<evidence type="ECO:0000313" key="3">
    <source>
        <dbReference type="Proteomes" id="UP000249542"/>
    </source>
</evidence>
<comment type="caution">
    <text evidence="2">The sequence shown here is derived from an EMBL/GenBank/DDBJ whole genome shotgun (WGS) entry which is preliminary data.</text>
</comment>
<gene>
    <name evidence="2" type="ORF">LX95_01264</name>
</gene>
<feature type="coiled-coil region" evidence="1">
    <location>
        <begin position="16"/>
        <end position="43"/>
    </location>
</feature>
<reference evidence="2 3" key="1">
    <citation type="submission" date="2018-06" db="EMBL/GenBank/DDBJ databases">
        <title>Genomic Encyclopedia of Archaeal and Bacterial Type Strains, Phase II (KMG-II): from individual species to whole genera.</title>
        <authorList>
            <person name="Goeker M."/>
        </authorList>
    </citation>
    <scope>NUCLEOTIDE SEQUENCE [LARGE SCALE GENOMIC DNA]</scope>
    <source>
        <strain evidence="2 3">DSM 15361</strain>
    </source>
</reference>
<dbReference type="Proteomes" id="UP000249542">
    <property type="component" value="Unassembled WGS sequence"/>
</dbReference>
<sequence length="78" mass="8996">MAIIKVSLDPANEDDLESWQDKLKELENKKAFLYLLVDAHSNNADKEVIYHSRNPDADGNLVTDSIKNHWLDMEEELV</sequence>
<keyword evidence="3" id="KW-1185">Reference proteome</keyword>
<keyword evidence="1" id="KW-0175">Coiled coil</keyword>
<name>A0A2W7ISE7_9FLAO</name>
<protein>
    <submittedName>
        <fullName evidence="2">Uncharacterized protein</fullName>
    </submittedName>
</protein>
<dbReference type="EMBL" id="QKYV01000003">
    <property type="protein sequence ID" value="PZW41583.1"/>
    <property type="molecule type" value="Genomic_DNA"/>
</dbReference>
<dbReference type="AlphaFoldDB" id="A0A2W7ISE7"/>
<evidence type="ECO:0000256" key="1">
    <source>
        <dbReference type="SAM" id="Coils"/>
    </source>
</evidence>